<dbReference type="InterPro" id="IPR036259">
    <property type="entry name" value="MFS_trans_sf"/>
</dbReference>
<keyword evidence="5 6" id="KW-0472">Membrane</keyword>
<feature type="transmembrane region" description="Helical" evidence="6">
    <location>
        <begin position="67"/>
        <end position="86"/>
    </location>
</feature>
<keyword evidence="3 6" id="KW-0812">Transmembrane</keyword>
<feature type="transmembrane region" description="Helical" evidence="6">
    <location>
        <begin position="210"/>
        <end position="231"/>
    </location>
</feature>
<proteinExistence type="predicted"/>
<dbReference type="EMBL" id="JARQTX010000009">
    <property type="protein sequence ID" value="MDG2946475.1"/>
    <property type="molecule type" value="Genomic_DNA"/>
</dbReference>
<dbReference type="Proteomes" id="UP001216057">
    <property type="component" value="Unassembled WGS sequence"/>
</dbReference>
<feature type="transmembrane region" description="Helical" evidence="6">
    <location>
        <begin position="135"/>
        <end position="155"/>
    </location>
</feature>
<dbReference type="PANTHER" id="PTHR12778:SF10">
    <property type="entry name" value="MAJOR FACILITATOR SUPERFAMILY DOMAIN-CONTAINING PROTEIN 3"/>
    <property type="match status" value="1"/>
</dbReference>
<organism evidence="7 8">
    <name type="scientific">Exercitatus varius</name>
    <dbReference type="NCBI Taxonomy" id="67857"/>
    <lineage>
        <taxon>Bacteria</taxon>
        <taxon>Pseudomonadati</taxon>
        <taxon>Pseudomonadota</taxon>
        <taxon>Gammaproteobacteria</taxon>
        <taxon>Pasteurellales</taxon>
        <taxon>Pasteurellaceae</taxon>
        <taxon>Exercitatus</taxon>
    </lineage>
</organism>
<evidence type="ECO:0000256" key="2">
    <source>
        <dbReference type="ARBA" id="ARBA00022448"/>
    </source>
</evidence>
<evidence type="ECO:0000256" key="5">
    <source>
        <dbReference type="ARBA" id="ARBA00023136"/>
    </source>
</evidence>
<dbReference type="PANTHER" id="PTHR12778">
    <property type="entry name" value="SOLUTE CARRIER FAMILY 33 ACETYL-COA TRANSPORTER -RELATED"/>
    <property type="match status" value="1"/>
</dbReference>
<evidence type="ECO:0000313" key="8">
    <source>
        <dbReference type="Proteomes" id="UP001216057"/>
    </source>
</evidence>
<feature type="transmembrane region" description="Helical" evidence="6">
    <location>
        <begin position="274"/>
        <end position="292"/>
    </location>
</feature>
<evidence type="ECO:0000256" key="6">
    <source>
        <dbReference type="SAM" id="Phobius"/>
    </source>
</evidence>
<protein>
    <submittedName>
        <fullName evidence="7">MFS transporter</fullName>
    </submittedName>
</protein>
<dbReference type="SUPFAM" id="SSF103473">
    <property type="entry name" value="MFS general substrate transporter"/>
    <property type="match status" value="1"/>
</dbReference>
<accession>A0ABT6ESU2</accession>
<feature type="transmembrane region" description="Helical" evidence="6">
    <location>
        <begin position="7"/>
        <end position="24"/>
    </location>
</feature>
<feature type="transmembrane region" description="Helical" evidence="6">
    <location>
        <begin position="364"/>
        <end position="385"/>
    </location>
</feature>
<comment type="subcellular location">
    <subcellularLocation>
        <location evidence="1">Membrane</location>
        <topology evidence="1">Multi-pass membrane protein</topology>
    </subcellularLocation>
</comment>
<evidence type="ECO:0000313" key="7">
    <source>
        <dbReference type="EMBL" id="MDG2946475.1"/>
    </source>
</evidence>
<sequence>MLFTTACYKFCLIAFYMVAIMTILKEQGFSLSQLSWVYILGILEMLKFIISPLLERFRLNRIGHFKGWFLLSLALMSGCFIGLLFIQPQQHFSALLIICSALNFISLLFGCAALGFTCAVLPYEQRGFGGAIQVIAGRIGKMLGGGLVLVIYQHYGWQSAVGFMAVFTLLLIIQTLIYTEKTAAETSSNYRLCFLFNRLITFWQQPNTGVSWFVLLLLFCIPSSMVVNLFVPSLNDLGWSAQNIGLLLTVAEPVAVMLFTPLSGVLLKKYSRFGLIQTILFVQIFLFALFYVSRLMSDFSPFLMAAPILLLSISYGLLMPCVLAVLMDKSDPKLATLDSSLQFSVVLFGVYLASFFSLRQAEIFGYPAVYAEATLMALLLWIFVIRFKKHRFF</sequence>
<reference evidence="7 8" key="1">
    <citation type="submission" date="2023-03" db="EMBL/GenBank/DDBJ databases">
        <title>Classification of Bisgaard taxon 6 and taxon 10 as Exercitatus varius gen. nov., spec. nov.</title>
        <authorList>
            <person name="Christensen H."/>
        </authorList>
    </citation>
    <scope>NUCLEOTIDE SEQUENCE [LARGE SCALE GENOMIC DNA]</scope>
    <source>
        <strain evidence="7 8">23350_01</strain>
    </source>
</reference>
<feature type="transmembrane region" description="Helical" evidence="6">
    <location>
        <begin position="243"/>
        <end position="267"/>
    </location>
</feature>
<feature type="transmembrane region" description="Helical" evidence="6">
    <location>
        <begin position="304"/>
        <end position="327"/>
    </location>
</feature>
<feature type="transmembrane region" description="Helical" evidence="6">
    <location>
        <begin position="161"/>
        <end position="179"/>
    </location>
</feature>
<dbReference type="InterPro" id="IPR011701">
    <property type="entry name" value="MFS"/>
</dbReference>
<gene>
    <name evidence="7" type="ORF">P7M32_08560</name>
</gene>
<dbReference type="InterPro" id="IPR004752">
    <property type="entry name" value="AmpG_permease/AT-1"/>
</dbReference>
<comment type="caution">
    <text evidence="7">The sequence shown here is derived from an EMBL/GenBank/DDBJ whole genome shotgun (WGS) entry which is preliminary data.</text>
</comment>
<feature type="transmembrane region" description="Helical" evidence="6">
    <location>
        <begin position="92"/>
        <end position="123"/>
    </location>
</feature>
<keyword evidence="8" id="KW-1185">Reference proteome</keyword>
<name>A0ABT6ESU2_9PAST</name>
<keyword evidence="2" id="KW-0813">Transport</keyword>
<dbReference type="Gene3D" id="1.20.1250.20">
    <property type="entry name" value="MFS general substrate transporter like domains"/>
    <property type="match status" value="2"/>
</dbReference>
<dbReference type="RefSeq" id="WP_317486121.1">
    <property type="nucleotide sequence ID" value="NZ_JARQTX010000009.1"/>
</dbReference>
<evidence type="ECO:0000256" key="1">
    <source>
        <dbReference type="ARBA" id="ARBA00004141"/>
    </source>
</evidence>
<feature type="transmembrane region" description="Helical" evidence="6">
    <location>
        <begin position="36"/>
        <end position="55"/>
    </location>
</feature>
<evidence type="ECO:0000256" key="4">
    <source>
        <dbReference type="ARBA" id="ARBA00022989"/>
    </source>
</evidence>
<feature type="transmembrane region" description="Helical" evidence="6">
    <location>
        <begin position="339"/>
        <end position="358"/>
    </location>
</feature>
<evidence type="ECO:0000256" key="3">
    <source>
        <dbReference type="ARBA" id="ARBA00022692"/>
    </source>
</evidence>
<dbReference type="Pfam" id="PF07690">
    <property type="entry name" value="MFS_1"/>
    <property type="match status" value="1"/>
</dbReference>
<keyword evidence="4 6" id="KW-1133">Transmembrane helix</keyword>